<dbReference type="SUPFAM" id="SSF49879">
    <property type="entry name" value="SMAD/FHA domain"/>
    <property type="match status" value="1"/>
</dbReference>
<feature type="region of interest" description="Disordered" evidence="1">
    <location>
        <begin position="1"/>
        <end position="23"/>
    </location>
</feature>
<dbReference type="CDD" id="cd00060">
    <property type="entry name" value="FHA"/>
    <property type="match status" value="1"/>
</dbReference>
<protein>
    <submittedName>
        <fullName evidence="3">Unannotated protein</fullName>
    </submittedName>
</protein>
<name>A0A6J5ZFC3_9ZZZZ</name>
<dbReference type="InterPro" id="IPR000253">
    <property type="entry name" value="FHA_dom"/>
</dbReference>
<dbReference type="Pfam" id="PF00498">
    <property type="entry name" value="FHA"/>
    <property type="match status" value="1"/>
</dbReference>
<dbReference type="EMBL" id="CAESAN010000019">
    <property type="protein sequence ID" value="CAB4338353.1"/>
    <property type="molecule type" value="Genomic_DNA"/>
</dbReference>
<dbReference type="InterPro" id="IPR008984">
    <property type="entry name" value="SMAD_FHA_dom_sf"/>
</dbReference>
<proteinExistence type="predicted"/>
<feature type="compositionally biased region" description="Basic residues" evidence="1">
    <location>
        <begin position="1"/>
        <end position="11"/>
    </location>
</feature>
<reference evidence="3" key="1">
    <citation type="submission" date="2020-05" db="EMBL/GenBank/DDBJ databases">
        <authorList>
            <person name="Chiriac C."/>
            <person name="Salcher M."/>
            <person name="Ghai R."/>
            <person name="Kavagutti S V."/>
        </authorList>
    </citation>
    <scope>NUCLEOTIDE SEQUENCE</scope>
</reference>
<evidence type="ECO:0000259" key="2">
    <source>
        <dbReference type="PROSITE" id="PS50006"/>
    </source>
</evidence>
<organism evidence="3">
    <name type="scientific">freshwater metagenome</name>
    <dbReference type="NCBI Taxonomy" id="449393"/>
    <lineage>
        <taxon>unclassified sequences</taxon>
        <taxon>metagenomes</taxon>
        <taxon>ecological metagenomes</taxon>
    </lineage>
</organism>
<accession>A0A6J5ZFC3</accession>
<dbReference type="SMART" id="SM00240">
    <property type="entry name" value="FHA"/>
    <property type="match status" value="1"/>
</dbReference>
<dbReference type="Gene3D" id="2.60.200.20">
    <property type="match status" value="1"/>
</dbReference>
<evidence type="ECO:0000313" key="3">
    <source>
        <dbReference type="EMBL" id="CAB4338353.1"/>
    </source>
</evidence>
<dbReference type="AlphaFoldDB" id="A0A6J5ZFC3"/>
<sequence>MDSKTNHRHLTTAHSSGETEAGADLQREAAVIASARRTLTQPGDYLVFTDGDQLRIVALAGDWTRIGRSTAADVRFDDSTVSRRHALITREPDGLKLLDDRSLNGVFVEGERVDRHPLNDGDSFVIGRYRLNFVSVTVAAVDTGALPPGSLRV</sequence>
<evidence type="ECO:0000256" key="1">
    <source>
        <dbReference type="SAM" id="MobiDB-lite"/>
    </source>
</evidence>
<feature type="domain" description="FHA" evidence="2">
    <location>
        <begin position="64"/>
        <end position="113"/>
    </location>
</feature>
<gene>
    <name evidence="3" type="ORF">UFOPK3547_00357</name>
</gene>
<dbReference type="PROSITE" id="PS50006">
    <property type="entry name" value="FHA_DOMAIN"/>
    <property type="match status" value="1"/>
</dbReference>